<sequence length="344" mass="36131">MSTPGAALSRCLRRDKEDRATNAHRFIFGPVRSGRLGLSLGLDLLGARICTFDCLYCEVGPTDALTVARKPYVPAEHLLAELASVKAAGCGPLDAVTLGGLGEPTLNTDCAAIIAGAKELFPDVPVAVLTNSSLLSDPQVRRDIAGADIVLPSMDTLVAAEYRRVNRPHPSMDLAAIRRGLLDFRAGFAGRLYLEILLLAGGNDSEENLELLRAFCRELAPDRVDVVTMSRPGAHLGAAPVVPEVLARFRQALGVAAPSSAEDASEGHGPAALRARVPAAGRTDDLTARIAASVTRRPQTAKGISLALGRTLDAVQAALDALERDGTVRRESAGGEIFYSGQAG</sequence>
<dbReference type="GO" id="GO:0046872">
    <property type="term" value="F:metal ion binding"/>
    <property type="evidence" value="ECO:0007669"/>
    <property type="project" value="UniProtKB-KW"/>
</dbReference>
<keyword evidence="6" id="KW-0411">Iron-sulfur</keyword>
<dbReference type="RefSeq" id="WP_005992520.1">
    <property type="nucleotide sequence ID" value="NZ_AECZ01000007.1"/>
</dbReference>
<dbReference type="eggNOG" id="COG0731">
    <property type="taxonomic scope" value="Bacteria"/>
</dbReference>
<dbReference type="AlphaFoldDB" id="E1JV11"/>
<keyword evidence="9" id="KW-1185">Reference proteome</keyword>
<keyword evidence="3" id="KW-0949">S-adenosyl-L-methionine</keyword>
<evidence type="ECO:0000313" key="9">
    <source>
        <dbReference type="Proteomes" id="UP000006250"/>
    </source>
</evidence>
<dbReference type="SFLD" id="SFLDS00029">
    <property type="entry name" value="Radical_SAM"/>
    <property type="match status" value="1"/>
</dbReference>
<evidence type="ECO:0000256" key="4">
    <source>
        <dbReference type="ARBA" id="ARBA00022723"/>
    </source>
</evidence>
<dbReference type="GO" id="GO:0003824">
    <property type="term" value="F:catalytic activity"/>
    <property type="evidence" value="ECO:0007669"/>
    <property type="project" value="InterPro"/>
</dbReference>
<dbReference type="InterPro" id="IPR013785">
    <property type="entry name" value="Aldolase_TIM"/>
</dbReference>
<dbReference type="SUPFAM" id="SSF102114">
    <property type="entry name" value="Radical SAM enzymes"/>
    <property type="match status" value="1"/>
</dbReference>
<comment type="cofactor">
    <cofactor evidence="1">
        <name>[4Fe-4S] cluster</name>
        <dbReference type="ChEBI" id="CHEBI:49883"/>
    </cofactor>
</comment>
<name>E1JV11_SOLFR</name>
<evidence type="ECO:0000256" key="3">
    <source>
        <dbReference type="ARBA" id="ARBA00022691"/>
    </source>
</evidence>
<dbReference type="SFLD" id="SFLDG01083">
    <property type="entry name" value="Uncharacterised_Radical_SAM_Su"/>
    <property type="match status" value="1"/>
</dbReference>
<organism evidence="8 9">
    <name type="scientific">Solidesulfovibrio fructosivorans JJ]</name>
    <dbReference type="NCBI Taxonomy" id="596151"/>
    <lineage>
        <taxon>Bacteria</taxon>
        <taxon>Pseudomonadati</taxon>
        <taxon>Thermodesulfobacteriota</taxon>
        <taxon>Desulfovibrionia</taxon>
        <taxon>Desulfovibrionales</taxon>
        <taxon>Desulfovibrionaceae</taxon>
        <taxon>Solidesulfovibrio</taxon>
    </lineage>
</organism>
<dbReference type="PROSITE" id="PS51918">
    <property type="entry name" value="RADICAL_SAM"/>
    <property type="match status" value="1"/>
</dbReference>
<evidence type="ECO:0000256" key="6">
    <source>
        <dbReference type="ARBA" id="ARBA00023014"/>
    </source>
</evidence>
<accession>E1JV11</accession>
<gene>
    <name evidence="8" type="ORF">DesfrDRAFT_1460</name>
</gene>
<evidence type="ECO:0000259" key="7">
    <source>
        <dbReference type="PROSITE" id="PS51918"/>
    </source>
</evidence>
<keyword evidence="4" id="KW-0479">Metal-binding</keyword>
<dbReference type="Pfam" id="PF04055">
    <property type="entry name" value="Radical_SAM"/>
    <property type="match status" value="1"/>
</dbReference>
<dbReference type="PANTHER" id="PTHR43787:SF11">
    <property type="entry name" value="UPF0026 PROTEIN SLR1464"/>
    <property type="match status" value="1"/>
</dbReference>
<keyword evidence="2" id="KW-0004">4Fe-4S</keyword>
<keyword evidence="5" id="KW-0408">Iron</keyword>
<evidence type="ECO:0000256" key="5">
    <source>
        <dbReference type="ARBA" id="ARBA00023004"/>
    </source>
</evidence>
<dbReference type="CDD" id="cd01335">
    <property type="entry name" value="Radical_SAM"/>
    <property type="match status" value="1"/>
</dbReference>
<evidence type="ECO:0000313" key="8">
    <source>
        <dbReference type="EMBL" id="EFL51925.1"/>
    </source>
</evidence>
<dbReference type="STRING" id="596151.DesfrDRAFT_1460"/>
<dbReference type="Proteomes" id="UP000006250">
    <property type="component" value="Unassembled WGS sequence"/>
</dbReference>
<feature type="domain" description="Radical SAM core" evidence="7">
    <location>
        <begin position="32"/>
        <end position="262"/>
    </location>
</feature>
<proteinExistence type="predicted"/>
<dbReference type="PANTHER" id="PTHR43787">
    <property type="entry name" value="FEMO COFACTOR BIOSYNTHESIS PROTEIN NIFB-RELATED"/>
    <property type="match status" value="1"/>
</dbReference>
<dbReference type="InterPro" id="IPR058240">
    <property type="entry name" value="rSAM_sf"/>
</dbReference>
<evidence type="ECO:0000256" key="2">
    <source>
        <dbReference type="ARBA" id="ARBA00022485"/>
    </source>
</evidence>
<protein>
    <submittedName>
        <fullName evidence="8">Radical SAM domain protein</fullName>
    </submittedName>
</protein>
<dbReference type="GO" id="GO:0051539">
    <property type="term" value="F:4 iron, 4 sulfur cluster binding"/>
    <property type="evidence" value="ECO:0007669"/>
    <property type="project" value="UniProtKB-KW"/>
</dbReference>
<evidence type="ECO:0000256" key="1">
    <source>
        <dbReference type="ARBA" id="ARBA00001966"/>
    </source>
</evidence>
<dbReference type="Gene3D" id="3.20.20.70">
    <property type="entry name" value="Aldolase class I"/>
    <property type="match status" value="1"/>
</dbReference>
<comment type="caution">
    <text evidence="8">The sequence shown here is derived from an EMBL/GenBank/DDBJ whole genome shotgun (WGS) entry which is preliminary data.</text>
</comment>
<dbReference type="InterPro" id="IPR007197">
    <property type="entry name" value="rSAM"/>
</dbReference>
<dbReference type="InterPro" id="IPR040084">
    <property type="entry name" value="GTPase_Obg"/>
</dbReference>
<reference evidence="8 9" key="1">
    <citation type="submission" date="2010-08" db="EMBL/GenBank/DDBJ databases">
        <title>The draft genome of Desulfovibrio fructosovorans JJ.</title>
        <authorList>
            <consortium name="US DOE Joint Genome Institute (JGI-PGF)"/>
            <person name="Lucas S."/>
            <person name="Copeland A."/>
            <person name="Lapidus A."/>
            <person name="Cheng J.-F."/>
            <person name="Bruce D."/>
            <person name="Goodwin L."/>
            <person name="Pitluck S."/>
            <person name="Land M.L."/>
            <person name="Hauser L."/>
            <person name="Chang Y.-J."/>
            <person name="Jeffries C."/>
            <person name="Wall J.D."/>
            <person name="Stahl D.A."/>
            <person name="Arkin A.P."/>
            <person name="Dehal P."/>
            <person name="Stolyar S.M."/>
            <person name="Hazen T.C."/>
            <person name="Woyke T.J."/>
        </authorList>
    </citation>
    <scope>NUCLEOTIDE SEQUENCE [LARGE SCALE GENOMIC DNA]</scope>
    <source>
        <strain evidence="8 9">JJ</strain>
    </source>
</reference>
<dbReference type="EMBL" id="AECZ01000007">
    <property type="protein sequence ID" value="EFL51925.1"/>
    <property type="molecule type" value="Genomic_DNA"/>
</dbReference>